<sequence>MTAHRGLCLVFGWYGNGYLGKQVSGKVKDEASFLQRLCVSRKSRFELTAIPSIILITPSSARTQRIRIAYPRALIEHVSVEDLSDREKAIAESFLPIRYRLRPEPNKRVSEGERWLSDENLAALVLEERPTLVLIPRSALHGSLGVGNIPTIYVARAEGGWFRCSRLQGENATEKNEGFDCLLEAPNYPPKKKKKILCGKKPEHPAVVIARTA</sequence>
<dbReference type="HOGENOM" id="CLU_1294905_0_0_1"/>
<gene>
    <name evidence="1" type="ORF">MYCFIDRAFT_179829</name>
</gene>
<keyword evidence="2" id="KW-1185">Reference proteome</keyword>
<name>M2ZYR3_PSEFD</name>
<evidence type="ECO:0000313" key="2">
    <source>
        <dbReference type="Proteomes" id="UP000016932"/>
    </source>
</evidence>
<dbReference type="EMBL" id="KB446566">
    <property type="protein sequence ID" value="EME77246.1"/>
    <property type="molecule type" value="Genomic_DNA"/>
</dbReference>
<evidence type="ECO:0000313" key="1">
    <source>
        <dbReference type="EMBL" id="EME77246.1"/>
    </source>
</evidence>
<protein>
    <submittedName>
        <fullName evidence="1">Uncharacterized protein</fullName>
    </submittedName>
</protein>
<dbReference type="GeneID" id="19334220"/>
<accession>M2ZYR3</accession>
<dbReference type="KEGG" id="pfj:MYCFIDRAFT_179829"/>
<dbReference type="Proteomes" id="UP000016932">
    <property type="component" value="Unassembled WGS sequence"/>
</dbReference>
<reference evidence="1 2" key="1">
    <citation type="journal article" date="2012" name="PLoS Pathog.">
        <title>Diverse lifestyles and strategies of plant pathogenesis encoded in the genomes of eighteen Dothideomycetes fungi.</title>
        <authorList>
            <person name="Ohm R.A."/>
            <person name="Feau N."/>
            <person name="Henrissat B."/>
            <person name="Schoch C.L."/>
            <person name="Horwitz B.A."/>
            <person name="Barry K.W."/>
            <person name="Condon B.J."/>
            <person name="Copeland A.C."/>
            <person name="Dhillon B."/>
            <person name="Glaser F."/>
            <person name="Hesse C.N."/>
            <person name="Kosti I."/>
            <person name="LaButti K."/>
            <person name="Lindquist E.A."/>
            <person name="Lucas S."/>
            <person name="Salamov A.A."/>
            <person name="Bradshaw R.E."/>
            <person name="Ciuffetti L."/>
            <person name="Hamelin R.C."/>
            <person name="Kema G.H.J."/>
            <person name="Lawrence C."/>
            <person name="Scott J.A."/>
            <person name="Spatafora J.W."/>
            <person name="Turgeon B.G."/>
            <person name="de Wit P.J.G.M."/>
            <person name="Zhong S."/>
            <person name="Goodwin S.B."/>
            <person name="Grigoriev I.V."/>
        </authorList>
    </citation>
    <scope>NUCLEOTIDE SEQUENCE [LARGE SCALE GENOMIC DNA]</scope>
    <source>
        <strain evidence="1 2">CIRAD86</strain>
    </source>
</reference>
<dbReference type="AlphaFoldDB" id="M2ZYR3"/>
<proteinExistence type="predicted"/>
<dbReference type="VEuPathDB" id="FungiDB:MYCFIDRAFT_179829"/>
<dbReference type="RefSeq" id="XP_007932032.1">
    <property type="nucleotide sequence ID" value="XM_007933841.1"/>
</dbReference>
<organism evidence="1 2">
    <name type="scientific">Pseudocercospora fijiensis (strain CIRAD86)</name>
    <name type="common">Black leaf streak disease fungus</name>
    <name type="synonym">Mycosphaerella fijiensis</name>
    <dbReference type="NCBI Taxonomy" id="383855"/>
    <lineage>
        <taxon>Eukaryota</taxon>
        <taxon>Fungi</taxon>
        <taxon>Dikarya</taxon>
        <taxon>Ascomycota</taxon>
        <taxon>Pezizomycotina</taxon>
        <taxon>Dothideomycetes</taxon>
        <taxon>Dothideomycetidae</taxon>
        <taxon>Mycosphaerellales</taxon>
        <taxon>Mycosphaerellaceae</taxon>
        <taxon>Pseudocercospora</taxon>
    </lineage>
</organism>